<proteinExistence type="predicted"/>
<feature type="region of interest" description="Disordered" evidence="1">
    <location>
        <begin position="67"/>
        <end position="94"/>
    </location>
</feature>
<evidence type="ECO:0000313" key="2">
    <source>
        <dbReference type="EMBL" id="EGG01954.1"/>
    </source>
</evidence>
<reference evidence="3" key="1">
    <citation type="journal article" date="2011" name="Proc. Natl. Acad. Sci. U.S.A.">
        <title>Obligate biotrophy features unraveled by the genomic analysis of rust fungi.</title>
        <authorList>
            <person name="Duplessis S."/>
            <person name="Cuomo C.A."/>
            <person name="Lin Y.-C."/>
            <person name="Aerts A."/>
            <person name="Tisserant E."/>
            <person name="Veneault-Fourrey C."/>
            <person name="Joly D.L."/>
            <person name="Hacquard S."/>
            <person name="Amselem J."/>
            <person name="Cantarel B.L."/>
            <person name="Chiu R."/>
            <person name="Coutinho P.M."/>
            <person name="Feau N."/>
            <person name="Field M."/>
            <person name="Frey P."/>
            <person name="Gelhaye E."/>
            <person name="Goldberg J."/>
            <person name="Grabherr M.G."/>
            <person name="Kodira C.D."/>
            <person name="Kohler A."/>
            <person name="Kuees U."/>
            <person name="Lindquist E.A."/>
            <person name="Lucas S.M."/>
            <person name="Mago R."/>
            <person name="Mauceli E."/>
            <person name="Morin E."/>
            <person name="Murat C."/>
            <person name="Pangilinan J.L."/>
            <person name="Park R."/>
            <person name="Pearson M."/>
            <person name="Quesneville H."/>
            <person name="Rouhier N."/>
            <person name="Sakthikumar S."/>
            <person name="Salamov A.A."/>
            <person name="Schmutz J."/>
            <person name="Selles B."/>
            <person name="Shapiro H."/>
            <person name="Tanguay P."/>
            <person name="Tuskan G.A."/>
            <person name="Henrissat B."/>
            <person name="Van de Peer Y."/>
            <person name="Rouze P."/>
            <person name="Ellis J.G."/>
            <person name="Dodds P.N."/>
            <person name="Schein J.E."/>
            <person name="Zhong S."/>
            <person name="Hamelin R.C."/>
            <person name="Grigoriev I.V."/>
            <person name="Szabo L.J."/>
            <person name="Martin F."/>
        </authorList>
    </citation>
    <scope>NUCLEOTIDE SEQUENCE [LARGE SCALE GENOMIC DNA]</scope>
    <source>
        <strain evidence="3">98AG31 / pathotype 3-4-7</strain>
    </source>
</reference>
<keyword evidence="3" id="KW-1185">Reference proteome</keyword>
<accession>F4S0E5</accession>
<organism evidence="3">
    <name type="scientific">Melampsora larici-populina (strain 98AG31 / pathotype 3-4-7)</name>
    <name type="common">Poplar leaf rust fungus</name>
    <dbReference type="NCBI Taxonomy" id="747676"/>
    <lineage>
        <taxon>Eukaryota</taxon>
        <taxon>Fungi</taxon>
        <taxon>Dikarya</taxon>
        <taxon>Basidiomycota</taxon>
        <taxon>Pucciniomycotina</taxon>
        <taxon>Pucciniomycetes</taxon>
        <taxon>Pucciniales</taxon>
        <taxon>Melampsoraceae</taxon>
        <taxon>Melampsora</taxon>
    </lineage>
</organism>
<dbReference type="EMBL" id="GL883134">
    <property type="protein sequence ID" value="EGG01954.1"/>
    <property type="molecule type" value="Genomic_DNA"/>
</dbReference>
<dbReference type="Proteomes" id="UP000001072">
    <property type="component" value="Unassembled WGS sequence"/>
</dbReference>
<dbReference type="RefSeq" id="XP_007414788.1">
    <property type="nucleotide sequence ID" value="XM_007414726.1"/>
</dbReference>
<evidence type="ECO:0000256" key="1">
    <source>
        <dbReference type="SAM" id="MobiDB-lite"/>
    </source>
</evidence>
<dbReference type="VEuPathDB" id="FungiDB:MELLADRAFT_72897"/>
<sequence length="107" mass="11573">MMGVEAIDEEESEEPIRLVPDDVQKKWAGIGELEDDEDPFGVMASETTAERTPSGPVDRVKQVEEGVSNLPIESGSGTVSGSTGPKPPGGNLKTILNEVWNHDIKKW</sequence>
<dbReference type="KEGG" id="mlr:MELLADRAFT_72897"/>
<gene>
    <name evidence="2" type="ORF">MELLADRAFT_72897</name>
</gene>
<evidence type="ECO:0000313" key="3">
    <source>
        <dbReference type="Proteomes" id="UP000001072"/>
    </source>
</evidence>
<dbReference type="InParanoid" id="F4S0E5"/>
<name>F4S0E5_MELLP</name>
<protein>
    <submittedName>
        <fullName evidence="2">Uncharacterized protein</fullName>
    </submittedName>
</protein>
<feature type="compositionally biased region" description="Low complexity" evidence="1">
    <location>
        <begin position="74"/>
        <end position="84"/>
    </location>
</feature>
<dbReference type="AlphaFoldDB" id="F4S0E5"/>
<dbReference type="GeneID" id="18932224"/>
<dbReference type="HOGENOM" id="CLU_2210607_0_0_1"/>